<evidence type="ECO:0000256" key="3">
    <source>
        <dbReference type="ARBA" id="ARBA00022989"/>
    </source>
</evidence>
<dbReference type="Gene3D" id="2.30.30.60">
    <property type="match status" value="1"/>
</dbReference>
<dbReference type="GO" id="GO:0016020">
    <property type="term" value="C:membrane"/>
    <property type="evidence" value="ECO:0007669"/>
    <property type="project" value="UniProtKB-SubCell"/>
</dbReference>
<dbReference type="Proteomes" id="UP000217944">
    <property type="component" value="Unassembled WGS sequence"/>
</dbReference>
<dbReference type="InterPro" id="IPR010920">
    <property type="entry name" value="LSM_dom_sf"/>
</dbReference>
<dbReference type="InterPro" id="IPR023408">
    <property type="entry name" value="MscS_beta-dom_sf"/>
</dbReference>
<accession>A0A292Y8N0</accession>
<sequence length="498" mass="58789">MKIFFLIFSFIFLFANETNTTEINLTKQQISKIQKELSNNSFYLSYKNYIDYQKLQDKYNKLKYLARRNPHRYKQKLLTVQTQLDLLKENENIFNTLIKLKNIPKAPKIENPFEIFSAINYEKQIKNILNQNIQTYEEFKDTLNKLKELYTLEKKLKIKDTQLENMIKDFELIDTIYKKKLETLKTFILSQKEKIKKEIKNQINKLVILIGIIIFLIIFSFILKLIMKKYIKEENLYLSNKIINILTIFIIALTSLLFYINNATYIITILGFISAGIAIAMKDWFMNMFGWFVIMVNGNIKVGDRVKIYLQNGNVQIVGDVIDITLTRIVIYEDVTYTTYHKNRRAGRIVFVPNNVIFNNPIFNYTHKRLATVWDGIDITLTFDSNYKKAADIIKNILINQTKRQVAATKSRMQRLKIEYNFKSYNLDPRVFTLIEENGIRISAWYLVISSSPMAYRSQISGEILDALLKEKDIKITYPTYKINGEINIQKEISEKPY</sequence>
<proteinExistence type="predicted"/>
<dbReference type="SUPFAM" id="SSF50182">
    <property type="entry name" value="Sm-like ribonucleoproteins"/>
    <property type="match status" value="1"/>
</dbReference>
<dbReference type="GO" id="GO:0008381">
    <property type="term" value="F:mechanosensitive monoatomic ion channel activity"/>
    <property type="evidence" value="ECO:0007669"/>
    <property type="project" value="UniProtKB-ARBA"/>
</dbReference>
<name>A0A292Y8N0_9BACT</name>
<gene>
    <name evidence="7" type="ORF">LNAT_P0507</name>
</gene>
<feature type="transmembrane region" description="Helical" evidence="5">
    <location>
        <begin position="238"/>
        <end position="259"/>
    </location>
</feature>
<comment type="caution">
    <text evidence="7">The sequence shown here is derived from an EMBL/GenBank/DDBJ whole genome shotgun (WGS) entry which is preliminary data.</text>
</comment>
<evidence type="ECO:0000313" key="8">
    <source>
        <dbReference type="Proteomes" id="UP000217944"/>
    </source>
</evidence>
<dbReference type="OrthoDB" id="5337452at2"/>
<feature type="domain" description="Mechanosensitive ion channel MscS" evidence="6">
    <location>
        <begin position="284"/>
        <end position="367"/>
    </location>
</feature>
<feature type="transmembrane region" description="Helical" evidence="5">
    <location>
        <begin position="206"/>
        <end position="226"/>
    </location>
</feature>
<keyword evidence="8" id="KW-1185">Reference proteome</keyword>
<evidence type="ECO:0000313" key="7">
    <source>
        <dbReference type="EMBL" id="GAX87212.1"/>
    </source>
</evidence>
<feature type="transmembrane region" description="Helical" evidence="5">
    <location>
        <begin position="265"/>
        <end position="285"/>
    </location>
</feature>
<protein>
    <recommendedName>
        <fullName evidence="6">Mechanosensitive ion channel MscS domain-containing protein</fullName>
    </recommendedName>
</protein>
<evidence type="ECO:0000256" key="1">
    <source>
        <dbReference type="ARBA" id="ARBA00004370"/>
    </source>
</evidence>
<comment type="subcellular location">
    <subcellularLocation>
        <location evidence="1">Membrane</location>
    </subcellularLocation>
</comment>
<evidence type="ECO:0000259" key="6">
    <source>
        <dbReference type="Pfam" id="PF00924"/>
    </source>
</evidence>
<dbReference type="Pfam" id="PF00924">
    <property type="entry name" value="MS_channel_2nd"/>
    <property type="match status" value="1"/>
</dbReference>
<keyword evidence="4 5" id="KW-0472">Membrane</keyword>
<dbReference type="PANTHER" id="PTHR30566:SF5">
    <property type="entry name" value="MECHANOSENSITIVE ION CHANNEL PROTEIN 1, MITOCHONDRIAL-RELATED"/>
    <property type="match status" value="1"/>
</dbReference>
<organism evidence="7 8">
    <name type="scientific">Lebetimonas natsushimae</name>
    <dbReference type="NCBI Taxonomy" id="1936991"/>
    <lineage>
        <taxon>Bacteria</taxon>
        <taxon>Pseudomonadati</taxon>
        <taxon>Campylobacterota</taxon>
        <taxon>Epsilonproteobacteria</taxon>
        <taxon>Nautiliales</taxon>
        <taxon>Nautiliaceae</taxon>
        <taxon>Lebetimonas</taxon>
    </lineage>
</organism>
<evidence type="ECO:0000256" key="5">
    <source>
        <dbReference type="SAM" id="Phobius"/>
    </source>
</evidence>
<dbReference type="InterPro" id="IPR006685">
    <property type="entry name" value="MscS_channel_2nd"/>
</dbReference>
<evidence type="ECO:0000256" key="4">
    <source>
        <dbReference type="ARBA" id="ARBA00023136"/>
    </source>
</evidence>
<dbReference type="RefSeq" id="WP_096258360.1">
    <property type="nucleotide sequence ID" value="NZ_BDME01000001.1"/>
</dbReference>
<dbReference type="AlphaFoldDB" id="A0A292Y8N0"/>
<dbReference type="PANTHER" id="PTHR30566">
    <property type="entry name" value="YNAI-RELATED MECHANOSENSITIVE ION CHANNEL"/>
    <property type="match status" value="1"/>
</dbReference>
<dbReference type="EMBL" id="BDME01000001">
    <property type="protein sequence ID" value="GAX87212.1"/>
    <property type="molecule type" value="Genomic_DNA"/>
</dbReference>
<evidence type="ECO:0000256" key="2">
    <source>
        <dbReference type="ARBA" id="ARBA00022692"/>
    </source>
</evidence>
<keyword evidence="2 5" id="KW-0812">Transmembrane</keyword>
<reference evidence="7 8" key="1">
    <citation type="journal article" date="2017" name="Syst. Appl. Microbiol.">
        <title>Lebetimonas natsushimae sp. nov., a novel strictly anaerobic, moderately thermophilic chemoautotroph isolated from a deep-sea hydrothermal vent polychaete nest in the Mid-Okinawa Trough.</title>
        <authorList>
            <person name="Nagata R."/>
            <person name="Takaki Y."/>
            <person name="Tame A."/>
            <person name="Nunoura T."/>
            <person name="Muto H."/>
            <person name="Mino S."/>
            <person name="Sawayama S."/>
            <person name="Takai K."/>
            <person name="Nakagawa S."/>
        </authorList>
    </citation>
    <scope>NUCLEOTIDE SEQUENCE [LARGE SCALE GENOMIC DNA]</scope>
    <source>
        <strain evidence="7 8">HS1857</strain>
    </source>
</reference>
<keyword evidence="3 5" id="KW-1133">Transmembrane helix</keyword>